<feature type="modified residue" description="N6-(pyridoxal phosphate)lysine" evidence="4">
    <location>
        <position position="196"/>
    </location>
</feature>
<dbReference type="GO" id="GO:0030170">
    <property type="term" value="F:pyridoxal phosphate binding"/>
    <property type="evidence" value="ECO:0007669"/>
    <property type="project" value="TreeGrafter"/>
</dbReference>
<evidence type="ECO:0000256" key="2">
    <source>
        <dbReference type="ARBA" id="ARBA00023194"/>
    </source>
</evidence>
<evidence type="ECO:0000313" key="7">
    <source>
        <dbReference type="Proteomes" id="UP000440096"/>
    </source>
</evidence>
<dbReference type="GO" id="GO:0017000">
    <property type="term" value="P:antibiotic biosynthetic process"/>
    <property type="evidence" value="ECO:0007669"/>
    <property type="project" value="UniProtKB-KW"/>
</dbReference>
<dbReference type="AlphaFoldDB" id="A0A6N7Z129"/>
<evidence type="ECO:0000256" key="5">
    <source>
        <dbReference type="RuleBase" id="RU004508"/>
    </source>
</evidence>
<dbReference type="GO" id="GO:0008483">
    <property type="term" value="F:transaminase activity"/>
    <property type="evidence" value="ECO:0007669"/>
    <property type="project" value="UniProtKB-KW"/>
</dbReference>
<evidence type="ECO:0000256" key="1">
    <source>
        <dbReference type="ARBA" id="ARBA00001933"/>
    </source>
</evidence>
<reference evidence="6 7" key="1">
    <citation type="submission" date="2019-11" db="EMBL/GenBank/DDBJ databases">
        <title>Draft genome of Amycolatopsis RM579.</title>
        <authorList>
            <person name="Duangmal K."/>
            <person name="Mingma R."/>
        </authorList>
    </citation>
    <scope>NUCLEOTIDE SEQUENCE [LARGE SCALE GENOMIC DNA]</scope>
    <source>
        <strain evidence="6 7">RM579</strain>
    </source>
</reference>
<comment type="similarity">
    <text evidence="5">Belongs to the DegT/DnrJ/EryC1 family.</text>
</comment>
<evidence type="ECO:0000313" key="6">
    <source>
        <dbReference type="EMBL" id="MTD58028.1"/>
    </source>
</evidence>
<proteinExistence type="inferred from homology"/>
<comment type="caution">
    <text evidence="6">The sequence shown here is derived from an EMBL/GenBank/DDBJ whole genome shotgun (WGS) entry which is preliminary data.</text>
</comment>
<dbReference type="Gene3D" id="3.40.640.10">
    <property type="entry name" value="Type I PLP-dependent aspartate aminotransferase-like (Major domain)"/>
    <property type="match status" value="1"/>
</dbReference>
<feature type="active site" description="Proton acceptor" evidence="3">
    <location>
        <position position="196"/>
    </location>
</feature>
<name>A0A6N7Z129_9PSEU</name>
<dbReference type="SUPFAM" id="SSF53383">
    <property type="entry name" value="PLP-dependent transferases"/>
    <property type="match status" value="1"/>
</dbReference>
<dbReference type="EMBL" id="WMBA01000058">
    <property type="protein sequence ID" value="MTD58028.1"/>
    <property type="molecule type" value="Genomic_DNA"/>
</dbReference>
<dbReference type="PANTHER" id="PTHR30244:SF34">
    <property type="entry name" value="DTDP-4-AMINO-4,6-DIDEOXYGALACTOSE TRANSAMINASE"/>
    <property type="match status" value="1"/>
</dbReference>
<keyword evidence="7" id="KW-1185">Reference proteome</keyword>
<dbReference type="CDD" id="cd00616">
    <property type="entry name" value="AHBA_syn"/>
    <property type="match status" value="1"/>
</dbReference>
<keyword evidence="6" id="KW-0032">Aminotransferase</keyword>
<dbReference type="InterPro" id="IPR015421">
    <property type="entry name" value="PyrdxlP-dep_Trfase_major"/>
</dbReference>
<evidence type="ECO:0000256" key="3">
    <source>
        <dbReference type="PIRSR" id="PIRSR000390-1"/>
    </source>
</evidence>
<dbReference type="InterPro" id="IPR000653">
    <property type="entry name" value="DegT/StrS_aminotransferase"/>
</dbReference>
<keyword evidence="6" id="KW-0808">Transferase</keyword>
<keyword evidence="4 5" id="KW-0663">Pyridoxal phosphate</keyword>
<dbReference type="PIRSF" id="PIRSF000390">
    <property type="entry name" value="PLP_StrS"/>
    <property type="match status" value="1"/>
</dbReference>
<dbReference type="InterPro" id="IPR015422">
    <property type="entry name" value="PyrdxlP-dep_Trfase_small"/>
</dbReference>
<protein>
    <submittedName>
        <fullName evidence="6">Aminotransferase</fullName>
    </submittedName>
</protein>
<dbReference type="Gene3D" id="3.90.1150.10">
    <property type="entry name" value="Aspartate Aminotransferase, domain 1"/>
    <property type="match status" value="1"/>
</dbReference>
<dbReference type="OrthoDB" id="5342089at2"/>
<comment type="cofactor">
    <cofactor evidence="1">
        <name>pyridoxal 5'-phosphate</name>
        <dbReference type="ChEBI" id="CHEBI:597326"/>
    </cofactor>
</comment>
<gene>
    <name evidence="6" type="ORF">GKO32_29215</name>
</gene>
<organism evidence="6 7">
    <name type="scientific">Amycolatopsis pithecellobii</name>
    <dbReference type="NCBI Taxonomy" id="664692"/>
    <lineage>
        <taxon>Bacteria</taxon>
        <taxon>Bacillati</taxon>
        <taxon>Actinomycetota</taxon>
        <taxon>Actinomycetes</taxon>
        <taxon>Pseudonocardiales</taxon>
        <taxon>Pseudonocardiaceae</taxon>
        <taxon>Amycolatopsis</taxon>
    </lineage>
</organism>
<sequence>MTSLAASGGRPVRTTPLPSWPVFSQEEIAAAGEVLASGQVNYWTGNHGRKFEQEFAEATGTVYAVAVANGTVALELALGSLGIGPGDEVIVPAATFIATASAVVRCGATPVVVDVDLRTQCLTRETVEPRLSPATRAIVVVHLAGHPAEMAPLLRLARERSIKVVEDCAQAHGAHYFGQPVGSLGDVAAWSFCQDKILSTGGEGGAITTSDPTLWRRCWELKDHGKNAAEVEQGARHPGFRWLHDSFGTNARMTEMQAAIGRVQLSNLDTMVKHRQLNAGILLETLREHPAIRVEDPPAHVEHSYYRFYAHVRPNRLRRGWDRDRVVVAINAEGIPCGYGGCAEIYRERAFEVIDGAPRRLPNAAELGRTSLTLPVQPNLDTHDVQDMVAAVVKVLMAATA</sequence>
<dbReference type="InterPro" id="IPR015424">
    <property type="entry name" value="PyrdxlP-dep_Trfase"/>
</dbReference>
<keyword evidence="2" id="KW-0045">Antibiotic biosynthesis</keyword>
<dbReference type="Pfam" id="PF01041">
    <property type="entry name" value="DegT_DnrJ_EryC1"/>
    <property type="match status" value="1"/>
</dbReference>
<dbReference type="PANTHER" id="PTHR30244">
    <property type="entry name" value="TRANSAMINASE"/>
    <property type="match status" value="1"/>
</dbReference>
<evidence type="ECO:0000256" key="4">
    <source>
        <dbReference type="PIRSR" id="PIRSR000390-2"/>
    </source>
</evidence>
<dbReference type="RefSeq" id="WP_154760130.1">
    <property type="nucleotide sequence ID" value="NZ_WMBA01000058.1"/>
</dbReference>
<dbReference type="Proteomes" id="UP000440096">
    <property type="component" value="Unassembled WGS sequence"/>
</dbReference>
<dbReference type="GO" id="GO:0000271">
    <property type="term" value="P:polysaccharide biosynthetic process"/>
    <property type="evidence" value="ECO:0007669"/>
    <property type="project" value="TreeGrafter"/>
</dbReference>
<accession>A0A6N7Z129</accession>